<comment type="caution">
    <text evidence="10">The sequence shown here is derived from an EMBL/GenBank/DDBJ whole genome shotgun (WGS) entry which is preliminary data.</text>
</comment>
<feature type="domain" description="ABC transmembrane type-1" evidence="8">
    <location>
        <begin position="84"/>
        <end position="280"/>
    </location>
</feature>
<proteinExistence type="inferred from homology"/>
<evidence type="ECO:0000256" key="1">
    <source>
        <dbReference type="ARBA" id="ARBA00004651"/>
    </source>
</evidence>
<evidence type="ECO:0000313" key="9">
    <source>
        <dbReference type="EMBL" id="ODR50127.1"/>
    </source>
</evidence>
<protein>
    <submittedName>
        <fullName evidence="10">Sugar ABC transporter permease</fullName>
    </submittedName>
</protein>
<accession>A0A1E3UNH6</accession>
<dbReference type="OrthoDB" id="157184at2"/>
<comment type="subcellular location">
    <subcellularLocation>
        <location evidence="1 7">Cell membrane</location>
        <topology evidence="1 7">Multi-pass membrane protein</topology>
    </subcellularLocation>
</comment>
<dbReference type="PANTHER" id="PTHR43744">
    <property type="entry name" value="ABC TRANSPORTER PERMEASE PROTEIN MG189-RELATED-RELATED"/>
    <property type="match status" value="1"/>
</dbReference>
<evidence type="ECO:0000256" key="2">
    <source>
        <dbReference type="ARBA" id="ARBA00022448"/>
    </source>
</evidence>
<feature type="transmembrane region" description="Helical" evidence="7">
    <location>
        <begin position="153"/>
        <end position="172"/>
    </location>
</feature>
<dbReference type="InterPro" id="IPR035906">
    <property type="entry name" value="MetI-like_sf"/>
</dbReference>
<dbReference type="AlphaFoldDB" id="A0A1E3UNH6"/>
<evidence type="ECO:0000256" key="7">
    <source>
        <dbReference type="RuleBase" id="RU363032"/>
    </source>
</evidence>
<dbReference type="GO" id="GO:0055085">
    <property type="term" value="P:transmembrane transport"/>
    <property type="evidence" value="ECO:0007669"/>
    <property type="project" value="InterPro"/>
</dbReference>
<dbReference type="PROSITE" id="PS50928">
    <property type="entry name" value="ABC_TM1"/>
    <property type="match status" value="1"/>
</dbReference>
<organism evidence="10 11">
    <name type="scientific">Eisenbergiella tayi</name>
    <dbReference type="NCBI Taxonomy" id="1432052"/>
    <lineage>
        <taxon>Bacteria</taxon>
        <taxon>Bacillati</taxon>
        <taxon>Bacillota</taxon>
        <taxon>Clostridia</taxon>
        <taxon>Lachnospirales</taxon>
        <taxon>Lachnospiraceae</taxon>
        <taxon>Eisenbergiella</taxon>
    </lineage>
</organism>
<reference evidence="10 11" key="2">
    <citation type="submission" date="2016-08" db="EMBL/GenBank/DDBJ databases">
        <authorList>
            <person name="Seilhamer J.J."/>
        </authorList>
    </citation>
    <scope>NUCLEOTIDE SEQUENCE [LARGE SCALE GENOMIC DNA]</scope>
    <source>
        <strain evidence="10 11">NML150140-1</strain>
    </source>
</reference>
<feature type="transmembrane region" description="Helical" evidence="7">
    <location>
        <begin position="193"/>
        <end position="215"/>
    </location>
</feature>
<gene>
    <name evidence="10" type="ORF">BEI59_04610</name>
    <name evidence="9" type="ORF">BEI63_23865</name>
</gene>
<evidence type="ECO:0000313" key="12">
    <source>
        <dbReference type="Proteomes" id="UP000094869"/>
    </source>
</evidence>
<keyword evidence="5 7" id="KW-1133">Transmembrane helix</keyword>
<dbReference type="PANTHER" id="PTHR43744:SF9">
    <property type="entry name" value="POLYGALACTURONAN_RHAMNOGALACTURONAN TRANSPORT SYSTEM PERMEASE PROTEIN YTCP"/>
    <property type="match status" value="1"/>
</dbReference>
<dbReference type="EMBL" id="MEHA01000002">
    <property type="protein sequence ID" value="ODR55197.1"/>
    <property type="molecule type" value="Genomic_DNA"/>
</dbReference>
<feature type="transmembrane region" description="Helical" evidence="7">
    <location>
        <begin position="271"/>
        <end position="291"/>
    </location>
</feature>
<dbReference type="InterPro" id="IPR000515">
    <property type="entry name" value="MetI-like"/>
</dbReference>
<dbReference type="CDD" id="cd06261">
    <property type="entry name" value="TM_PBP2"/>
    <property type="match status" value="1"/>
</dbReference>
<dbReference type="Gene3D" id="1.10.3720.10">
    <property type="entry name" value="MetI-like"/>
    <property type="match status" value="1"/>
</dbReference>
<dbReference type="Proteomes" id="UP000094271">
    <property type="component" value="Unassembled WGS sequence"/>
</dbReference>
<dbReference type="Proteomes" id="UP000094869">
    <property type="component" value="Unassembled WGS sequence"/>
</dbReference>
<evidence type="ECO:0000256" key="4">
    <source>
        <dbReference type="ARBA" id="ARBA00022692"/>
    </source>
</evidence>
<dbReference type="SUPFAM" id="SSF161098">
    <property type="entry name" value="MetI-like"/>
    <property type="match status" value="1"/>
</dbReference>
<evidence type="ECO:0000256" key="3">
    <source>
        <dbReference type="ARBA" id="ARBA00022475"/>
    </source>
</evidence>
<keyword evidence="3" id="KW-1003">Cell membrane</keyword>
<keyword evidence="12" id="KW-1185">Reference proteome</keyword>
<feature type="transmembrane region" description="Helical" evidence="7">
    <location>
        <begin position="20"/>
        <end position="44"/>
    </location>
</feature>
<evidence type="ECO:0000259" key="8">
    <source>
        <dbReference type="PROSITE" id="PS50928"/>
    </source>
</evidence>
<evidence type="ECO:0000256" key="5">
    <source>
        <dbReference type="ARBA" id="ARBA00022989"/>
    </source>
</evidence>
<keyword evidence="4 7" id="KW-0812">Transmembrane</keyword>
<feature type="transmembrane region" description="Helical" evidence="7">
    <location>
        <begin position="88"/>
        <end position="109"/>
    </location>
</feature>
<dbReference type="Pfam" id="PF00528">
    <property type="entry name" value="BPD_transp_1"/>
    <property type="match status" value="1"/>
</dbReference>
<evidence type="ECO:0000313" key="11">
    <source>
        <dbReference type="Proteomes" id="UP000094271"/>
    </source>
</evidence>
<dbReference type="GO" id="GO:0005886">
    <property type="term" value="C:plasma membrane"/>
    <property type="evidence" value="ECO:0007669"/>
    <property type="project" value="UniProtKB-SubCell"/>
</dbReference>
<keyword evidence="6 7" id="KW-0472">Membrane</keyword>
<keyword evidence="2 7" id="KW-0813">Transport</keyword>
<reference evidence="9 12" key="1">
    <citation type="submission" date="2016-08" db="EMBL/GenBank/DDBJ databases">
        <title>Characterization of Isolates of Eisenbergiella tayi Derived from Blood Cultures, Using Whole Genome Sequencing.</title>
        <authorList>
            <person name="Bernier A.-M."/>
            <person name="Burdz T."/>
            <person name="Wiebe D."/>
            <person name="Bernard K."/>
        </authorList>
    </citation>
    <scope>NUCLEOTIDE SEQUENCE [LARGE SCALE GENOMIC DNA]</scope>
    <source>
        <strain evidence="9 12">NML120146</strain>
    </source>
</reference>
<name>A0A1E3UNH6_9FIRM</name>
<feature type="transmembrane region" description="Helical" evidence="7">
    <location>
        <begin position="121"/>
        <end position="141"/>
    </location>
</feature>
<dbReference type="EMBL" id="MEHD01000036">
    <property type="protein sequence ID" value="ODR50127.1"/>
    <property type="molecule type" value="Genomic_DNA"/>
</dbReference>
<sequence>MVRRDFVAAQKKKIRGSDRIFNMVNNIILTIILLIVLLPLIYVISASFSDPQAVIGGKVFLWPVKPTLRAYKAVFSNQKFRMGFVNSFFYMGTGTAVNIVMTLLCAYALSRKEFRAGKKLTPFFIFTMYFSGGLVPTYMLVKGLHMINSVWAMIFPGAMSVYNMVICRSYMINSIPDELYEAGVMDGCTPFRYLIKVAIPLSKPVIAVLTLYYAVGKWNDYYTPMLYLNETSLQPLTTVLREILIMGNIDQSSMSAMDMENMAARAGLAELLKYAVIVVASVPVMLIYPFVQKYFVKGVMIGAVKG</sequence>
<comment type="similarity">
    <text evidence="7">Belongs to the binding-protein-dependent transport system permease family.</text>
</comment>
<evidence type="ECO:0000313" key="10">
    <source>
        <dbReference type="EMBL" id="ODR55197.1"/>
    </source>
</evidence>
<evidence type="ECO:0000256" key="6">
    <source>
        <dbReference type="ARBA" id="ARBA00023136"/>
    </source>
</evidence>